<keyword evidence="3" id="KW-0378">Hydrolase</keyword>
<gene>
    <name evidence="7" type="ORF">IAA63_00460</name>
</gene>
<dbReference type="Proteomes" id="UP000886723">
    <property type="component" value="Unassembled WGS sequence"/>
</dbReference>
<reference evidence="7" key="1">
    <citation type="submission" date="2020-10" db="EMBL/GenBank/DDBJ databases">
        <authorList>
            <person name="Gilroy R."/>
        </authorList>
    </citation>
    <scope>NUCLEOTIDE SEQUENCE</scope>
    <source>
        <strain evidence="7">ChiBcec2-4451</strain>
    </source>
</reference>
<dbReference type="PANTHER" id="PTHR37326:SF1">
    <property type="entry name" value="BLL3975 PROTEIN"/>
    <property type="match status" value="1"/>
</dbReference>
<comment type="caution">
    <text evidence="7">The sequence shown here is derived from an EMBL/GenBank/DDBJ whole genome shotgun (WGS) entry which is preliminary data.</text>
</comment>
<evidence type="ECO:0000313" key="8">
    <source>
        <dbReference type="Proteomes" id="UP000886723"/>
    </source>
</evidence>
<feature type="domain" description="Methyltransferase type 11" evidence="5">
    <location>
        <begin position="382"/>
        <end position="476"/>
    </location>
</feature>
<dbReference type="InterPro" id="IPR029063">
    <property type="entry name" value="SAM-dependent_MTases_sf"/>
</dbReference>
<dbReference type="CDD" id="cd02440">
    <property type="entry name" value="AdoMet_MTases"/>
    <property type="match status" value="1"/>
</dbReference>
<evidence type="ECO:0000256" key="4">
    <source>
        <dbReference type="ARBA" id="ARBA00022833"/>
    </source>
</evidence>
<dbReference type="AlphaFoldDB" id="A0A9D1NRP7"/>
<evidence type="ECO:0000313" key="7">
    <source>
        <dbReference type="EMBL" id="HIV11596.1"/>
    </source>
</evidence>
<dbReference type="Pfam" id="PF24827">
    <property type="entry name" value="AstE_AspA_cat"/>
    <property type="match status" value="1"/>
</dbReference>
<evidence type="ECO:0000256" key="1">
    <source>
        <dbReference type="ARBA" id="ARBA00001947"/>
    </source>
</evidence>
<evidence type="ECO:0000259" key="5">
    <source>
        <dbReference type="Pfam" id="PF08241"/>
    </source>
</evidence>
<keyword evidence="4" id="KW-0862">Zinc</keyword>
<organism evidence="7 8">
    <name type="scientific">Candidatus Pullilachnospira stercoravium</name>
    <dbReference type="NCBI Taxonomy" id="2840913"/>
    <lineage>
        <taxon>Bacteria</taxon>
        <taxon>Bacillati</taxon>
        <taxon>Bacillota</taxon>
        <taxon>Clostridia</taxon>
        <taxon>Lachnospirales</taxon>
        <taxon>Lachnospiraceae</taxon>
        <taxon>Lachnospiraceae incertae sedis</taxon>
        <taxon>Candidatus Pullilachnospira</taxon>
    </lineage>
</organism>
<dbReference type="Gene3D" id="3.40.50.150">
    <property type="entry name" value="Vaccinia Virus protein VP39"/>
    <property type="match status" value="1"/>
</dbReference>
<dbReference type="Pfam" id="PF08241">
    <property type="entry name" value="Methyltransf_11"/>
    <property type="match status" value="1"/>
</dbReference>
<sequence>MTDTVRDNGKRESFSLGGLTAAPGERVQGELALAEGKFLLPAAILHGTRPGKTVLITAGVHSGEYVGIQAAVELAEKLKIEKVAGTVVIVKVVNRPAFEQRAGSMVLEDGENLNRVFPGDPAGSASRQLADAMVRELFGAADYYIDLHSGDDYEKLASYVYYAGKAAPEVVEASRKMAQQVDVPYMVCSDVASGGAYNYAASAGIPSILIERGGMGDWSTEEVRSMRRDVRNILCGLGVYLGQKDYRTYYPLDVTDVSYQSAAHAGLWYPAKMPGDVIQKGEYLGCVRDYQGNSLEICRAEYDGVILYQTGSLQVLEDGPMIAYGRIRKTYDDRKERITEYWGKRSDSFLEQKKRELHSPMADRWLSEIGRQVPWDRPLKILDVGCGTGFFSVLLAKAGHQVVGCDLTPEMVVGAKQLAREEKVSCRFRVMDAEELDFPDETFDLVISRNLTWTLPDAARAYREWHRVLKRGGILLNFDANYGAADFSDYSGLPTEHSHRELGDEMLRECEEIKRQLPISSYVRPAWDLETLGKTGFSKFAVDLGIGKQIYVEKDEFYNPTPIFMIRARKDGD</sequence>
<dbReference type="InterPro" id="IPR053138">
    <property type="entry name" value="N-alpha-Ac-DABA_deacetylase"/>
</dbReference>
<dbReference type="SUPFAM" id="SSF53335">
    <property type="entry name" value="S-adenosyl-L-methionine-dependent methyltransferases"/>
    <property type="match status" value="1"/>
</dbReference>
<accession>A0A9D1NRP7</accession>
<feature type="domain" description="Succinylglutamate desuccinylase/Aspartoacylase catalytic" evidence="6">
    <location>
        <begin position="50"/>
        <end position="234"/>
    </location>
</feature>
<dbReference type="InterPro" id="IPR055438">
    <property type="entry name" value="AstE_AspA_cat"/>
</dbReference>
<keyword evidence="2" id="KW-0479">Metal-binding</keyword>
<protein>
    <submittedName>
        <fullName evidence="7">Succinylglutamate desuccinylase/aspartoacylase family protein</fullName>
    </submittedName>
</protein>
<evidence type="ECO:0000256" key="3">
    <source>
        <dbReference type="ARBA" id="ARBA00022801"/>
    </source>
</evidence>
<dbReference type="PANTHER" id="PTHR37326">
    <property type="entry name" value="BLL3975 PROTEIN"/>
    <property type="match status" value="1"/>
</dbReference>
<dbReference type="InterPro" id="IPR013216">
    <property type="entry name" value="Methyltransf_11"/>
</dbReference>
<dbReference type="GO" id="GO:0016788">
    <property type="term" value="F:hydrolase activity, acting on ester bonds"/>
    <property type="evidence" value="ECO:0007669"/>
    <property type="project" value="InterPro"/>
</dbReference>
<comment type="cofactor">
    <cofactor evidence="1">
        <name>Zn(2+)</name>
        <dbReference type="ChEBI" id="CHEBI:29105"/>
    </cofactor>
</comment>
<evidence type="ECO:0000259" key="6">
    <source>
        <dbReference type="Pfam" id="PF24827"/>
    </source>
</evidence>
<name>A0A9D1NRP7_9FIRM</name>
<dbReference type="SUPFAM" id="SSF53187">
    <property type="entry name" value="Zn-dependent exopeptidases"/>
    <property type="match status" value="1"/>
</dbReference>
<dbReference type="GO" id="GO:0008757">
    <property type="term" value="F:S-adenosylmethionine-dependent methyltransferase activity"/>
    <property type="evidence" value="ECO:0007669"/>
    <property type="project" value="InterPro"/>
</dbReference>
<dbReference type="CDD" id="cd06254">
    <property type="entry name" value="M14_ASTE_ASPA-like"/>
    <property type="match status" value="1"/>
</dbReference>
<dbReference type="EMBL" id="DVON01000011">
    <property type="protein sequence ID" value="HIV11596.1"/>
    <property type="molecule type" value="Genomic_DNA"/>
</dbReference>
<dbReference type="GO" id="GO:0046872">
    <property type="term" value="F:metal ion binding"/>
    <property type="evidence" value="ECO:0007669"/>
    <property type="project" value="UniProtKB-KW"/>
</dbReference>
<proteinExistence type="predicted"/>
<reference evidence="7" key="2">
    <citation type="journal article" date="2021" name="PeerJ">
        <title>Extensive microbial diversity within the chicken gut microbiome revealed by metagenomics and culture.</title>
        <authorList>
            <person name="Gilroy R."/>
            <person name="Ravi A."/>
            <person name="Getino M."/>
            <person name="Pursley I."/>
            <person name="Horton D.L."/>
            <person name="Alikhan N.F."/>
            <person name="Baker D."/>
            <person name="Gharbi K."/>
            <person name="Hall N."/>
            <person name="Watson M."/>
            <person name="Adriaenssens E.M."/>
            <person name="Foster-Nyarko E."/>
            <person name="Jarju S."/>
            <person name="Secka A."/>
            <person name="Antonio M."/>
            <person name="Oren A."/>
            <person name="Chaudhuri R.R."/>
            <person name="La Ragione R."/>
            <person name="Hildebrand F."/>
            <person name="Pallen M.J."/>
        </authorList>
    </citation>
    <scope>NUCLEOTIDE SEQUENCE</scope>
    <source>
        <strain evidence="7">ChiBcec2-4451</strain>
    </source>
</reference>
<evidence type="ECO:0000256" key="2">
    <source>
        <dbReference type="ARBA" id="ARBA00022723"/>
    </source>
</evidence>
<dbReference type="Gene3D" id="3.40.630.10">
    <property type="entry name" value="Zn peptidases"/>
    <property type="match status" value="1"/>
</dbReference>